<dbReference type="EMBL" id="CACRTF010000010">
    <property type="protein sequence ID" value="VYT05130.1"/>
    <property type="molecule type" value="Genomic_DNA"/>
</dbReference>
<protein>
    <submittedName>
        <fullName evidence="2">Uncharacterized protein</fullName>
    </submittedName>
</protein>
<evidence type="ECO:0000313" key="2">
    <source>
        <dbReference type="EMBL" id="VYT05130.1"/>
    </source>
</evidence>
<evidence type="ECO:0000256" key="1">
    <source>
        <dbReference type="SAM" id="MobiDB-lite"/>
    </source>
</evidence>
<gene>
    <name evidence="2" type="ORF">CBLFYP116_01679</name>
</gene>
<name>A0A6N2THE3_9FIRM</name>
<organism evidence="2">
    <name type="scientific">Enterocloster bolteae</name>
    <dbReference type="NCBI Taxonomy" id="208479"/>
    <lineage>
        <taxon>Bacteria</taxon>
        <taxon>Bacillati</taxon>
        <taxon>Bacillota</taxon>
        <taxon>Clostridia</taxon>
        <taxon>Lachnospirales</taxon>
        <taxon>Lachnospiraceae</taxon>
        <taxon>Enterocloster</taxon>
    </lineage>
</organism>
<reference evidence="2" key="1">
    <citation type="submission" date="2019-11" db="EMBL/GenBank/DDBJ databases">
        <authorList>
            <person name="Feng L."/>
        </authorList>
    </citation>
    <scope>NUCLEOTIDE SEQUENCE</scope>
    <source>
        <strain evidence="2">CbolteaeLFYP116</strain>
    </source>
</reference>
<dbReference type="PROSITE" id="PS51257">
    <property type="entry name" value="PROKAR_LIPOPROTEIN"/>
    <property type="match status" value="1"/>
</dbReference>
<feature type="compositionally biased region" description="Basic and acidic residues" evidence="1">
    <location>
        <begin position="250"/>
        <end position="259"/>
    </location>
</feature>
<accession>A0A6N2THE3</accession>
<sequence>MDYMREDFKLRNSGKILCIASLLGLLVLSGCGRKSEPAAGIGADGAAVEAEGTASVGADEGRADEEIHIYSDTRAGATAGDETAPAANGGAAIIQDQSFDVELDSWGKVRFVSCEPEDTLDTPHFYLMKDNQVLYTFPWEDRTGTPGVFDSVRFVSFPDIDKDGKKDVVIGVGKIFQNTDSSIPYSVISIYLNRGHGFDTADSLTSRVNEAVMYKEAEYKDVSALIGQFMEESLDSMEESSDSIKAAEPPAKESISETRVVSEEIIRQAAGSWTLNGPKTDAGLRQHGSLLEMFGTGLHMGNGLEISDNGEIEYYIGIGTGGEGQCTETGGSAETGSSITASITPYEDHGNSLNSLTLHLITEDDTEYLTMEYDGEILYWNR</sequence>
<feature type="region of interest" description="Disordered" evidence="1">
    <location>
        <begin position="237"/>
        <end position="259"/>
    </location>
</feature>
<proteinExistence type="predicted"/>
<dbReference type="AlphaFoldDB" id="A0A6N2THE3"/>